<dbReference type="PANTHER" id="PTHR43022">
    <property type="entry name" value="PROTEIN SMF"/>
    <property type="match status" value="1"/>
</dbReference>
<feature type="domain" description="Smf/DprA SLOG" evidence="3">
    <location>
        <begin position="13"/>
        <end position="186"/>
    </location>
</feature>
<dbReference type="Proteomes" id="UP001432011">
    <property type="component" value="Chromosome"/>
</dbReference>
<evidence type="ECO:0000256" key="1">
    <source>
        <dbReference type="ARBA" id="ARBA00006525"/>
    </source>
</evidence>
<dbReference type="PANTHER" id="PTHR43022:SF1">
    <property type="entry name" value="PROTEIN SMF"/>
    <property type="match status" value="1"/>
</dbReference>
<protein>
    <submittedName>
        <fullName evidence="4">DNA-protecting protein DprA</fullName>
    </submittedName>
</protein>
<evidence type="ECO:0000313" key="4">
    <source>
        <dbReference type="EMBL" id="WUP76326.1"/>
    </source>
</evidence>
<dbReference type="RefSeq" id="WP_328709820.1">
    <property type="nucleotide sequence ID" value="NZ_CP108085.1"/>
</dbReference>
<evidence type="ECO:0000259" key="3">
    <source>
        <dbReference type="Pfam" id="PF02481"/>
    </source>
</evidence>
<evidence type="ECO:0000256" key="2">
    <source>
        <dbReference type="SAM" id="MobiDB-lite"/>
    </source>
</evidence>
<dbReference type="InterPro" id="IPR057666">
    <property type="entry name" value="DrpA_SLOG"/>
</dbReference>
<dbReference type="EMBL" id="CP108085">
    <property type="protein sequence ID" value="WUP76326.1"/>
    <property type="molecule type" value="Genomic_DNA"/>
</dbReference>
<proteinExistence type="inferred from homology"/>
<reference evidence="4" key="1">
    <citation type="submission" date="2022-10" db="EMBL/GenBank/DDBJ databases">
        <title>The complete genomes of actinobacterial strains from the NBC collection.</title>
        <authorList>
            <person name="Joergensen T.S."/>
            <person name="Alvarez Arevalo M."/>
            <person name="Sterndorff E.B."/>
            <person name="Faurdal D."/>
            <person name="Vuksanovic O."/>
            <person name="Mourched A.-S."/>
            <person name="Charusanti P."/>
            <person name="Shaw S."/>
            <person name="Blin K."/>
            <person name="Weber T."/>
        </authorList>
    </citation>
    <scope>NUCLEOTIDE SEQUENCE</scope>
    <source>
        <strain evidence="4">NBC_00254</strain>
    </source>
</reference>
<accession>A0ABZ1STL4</accession>
<dbReference type="Pfam" id="PF02481">
    <property type="entry name" value="DNA_processg_A"/>
    <property type="match status" value="1"/>
</dbReference>
<dbReference type="InterPro" id="IPR003488">
    <property type="entry name" value="DprA"/>
</dbReference>
<feature type="region of interest" description="Disordered" evidence="2">
    <location>
        <begin position="303"/>
        <end position="342"/>
    </location>
</feature>
<evidence type="ECO:0000313" key="5">
    <source>
        <dbReference type="Proteomes" id="UP001432011"/>
    </source>
</evidence>
<dbReference type="Gene3D" id="3.40.50.450">
    <property type="match status" value="1"/>
</dbReference>
<comment type="similarity">
    <text evidence="1">Belongs to the DprA/Smf family.</text>
</comment>
<name>A0ABZ1STL4_9ACTN</name>
<sequence>MNAWDSAGIGVHAFFDPDYPSRLRSIHQTPPVLFSRGTLRADHRAIAVAGTRQASERGLGIASAVATDLARNGVTVVSGLAKGIDTAAHRAALDADGRTVAVIGTGINQFYPAQNRALQERISCDGLVISQFWPDTPPHQRNFPMRNAVMSGYAAATVVVEAPWKSGARIQARLALEHGRPVIMPDQLLEHDWARDYANKPGVHVVASLGELLDVVEGLISELNTGPDSLPEIPTDHHPCAAKAAHVDRWSHVAVVPSTRGRSGEHPLRLLIGNRLRLPWVRLTANSALPPDLRSFHRERFSVPDPPDGFPGAVCCSSTTPGRREPASSPPRTLSSRQERNA</sequence>
<keyword evidence="5" id="KW-1185">Reference proteome</keyword>
<organism evidence="4 5">
    <name type="scientific">Microbispora hainanensis</name>
    <dbReference type="NCBI Taxonomy" id="568844"/>
    <lineage>
        <taxon>Bacteria</taxon>
        <taxon>Bacillati</taxon>
        <taxon>Actinomycetota</taxon>
        <taxon>Actinomycetes</taxon>
        <taxon>Streptosporangiales</taxon>
        <taxon>Streptosporangiaceae</taxon>
        <taxon>Microbispora</taxon>
    </lineage>
</organism>
<gene>
    <name evidence="4" type="ORF">OG913_04700</name>
</gene>
<dbReference type="SUPFAM" id="SSF102405">
    <property type="entry name" value="MCP/YpsA-like"/>
    <property type="match status" value="1"/>
</dbReference>